<evidence type="ECO:0000256" key="4">
    <source>
        <dbReference type="RuleBase" id="RU000363"/>
    </source>
</evidence>
<protein>
    <submittedName>
        <fullName evidence="5">Uncharacterized protein</fullName>
    </submittedName>
</protein>
<dbReference type="OrthoDB" id="1274115at2759"/>
<dbReference type="InterPro" id="IPR002347">
    <property type="entry name" value="SDR_fam"/>
</dbReference>
<sequence>MSSLVWLITGCSSGFGEQFVRSAISRGDKVIATARNLDKIRHLEVDGVIIMRLDVTDEVQSINSAIEKAISIHGRIDVLVNNAAYVTIGLVEDLRHEDYLAQFNTNLFGTIKVTQAVLPHFRQRRSGTLLFLSSLSGWIGHPGCSAYAGSKFALEGWAESLSGEVASFGIRTLLVEPGRYRTKLLSSGNMKPTTSNIPDYAEYSKNLVAAISGESGKQPGDPVKLVETVVDLVRGEGIAWGKQIPFRLPMGLDCYDEILNKLEETKRMLQIWGDVIRSTNFDQGNA</sequence>
<gene>
    <name evidence="5" type="ORF">PV09_03291</name>
</gene>
<dbReference type="InterPro" id="IPR020904">
    <property type="entry name" value="Sc_DH/Rdtase_CS"/>
</dbReference>
<evidence type="ECO:0000256" key="3">
    <source>
        <dbReference type="ARBA" id="ARBA00023002"/>
    </source>
</evidence>
<dbReference type="PROSITE" id="PS00061">
    <property type="entry name" value="ADH_SHORT"/>
    <property type="match status" value="1"/>
</dbReference>
<evidence type="ECO:0000313" key="5">
    <source>
        <dbReference type="EMBL" id="KIW06125.1"/>
    </source>
</evidence>
<dbReference type="GO" id="GO:0016491">
    <property type="term" value="F:oxidoreductase activity"/>
    <property type="evidence" value="ECO:0007669"/>
    <property type="project" value="UniProtKB-KW"/>
</dbReference>
<dbReference type="CDD" id="cd05374">
    <property type="entry name" value="17beta-HSD-like_SDR_c"/>
    <property type="match status" value="1"/>
</dbReference>
<reference evidence="5 6" key="1">
    <citation type="submission" date="2015-01" db="EMBL/GenBank/DDBJ databases">
        <title>The Genome Sequence of Ochroconis gallopava CBS43764.</title>
        <authorList>
            <consortium name="The Broad Institute Genomics Platform"/>
            <person name="Cuomo C."/>
            <person name="de Hoog S."/>
            <person name="Gorbushina A."/>
            <person name="Stielow B."/>
            <person name="Teixiera M."/>
            <person name="Abouelleil A."/>
            <person name="Chapman S.B."/>
            <person name="Priest M."/>
            <person name="Young S.K."/>
            <person name="Wortman J."/>
            <person name="Nusbaum C."/>
            <person name="Birren B."/>
        </authorList>
    </citation>
    <scope>NUCLEOTIDE SEQUENCE [LARGE SCALE GENOMIC DNA]</scope>
    <source>
        <strain evidence="5 6">CBS 43764</strain>
    </source>
</reference>
<dbReference type="EMBL" id="KN847536">
    <property type="protein sequence ID" value="KIW06125.1"/>
    <property type="molecule type" value="Genomic_DNA"/>
</dbReference>
<evidence type="ECO:0000313" key="6">
    <source>
        <dbReference type="Proteomes" id="UP000053259"/>
    </source>
</evidence>
<proteinExistence type="inferred from homology"/>
<dbReference type="PRINTS" id="PR00081">
    <property type="entry name" value="GDHRDH"/>
</dbReference>
<organism evidence="5 6">
    <name type="scientific">Verruconis gallopava</name>
    <dbReference type="NCBI Taxonomy" id="253628"/>
    <lineage>
        <taxon>Eukaryota</taxon>
        <taxon>Fungi</taxon>
        <taxon>Dikarya</taxon>
        <taxon>Ascomycota</taxon>
        <taxon>Pezizomycotina</taxon>
        <taxon>Dothideomycetes</taxon>
        <taxon>Pleosporomycetidae</taxon>
        <taxon>Venturiales</taxon>
        <taxon>Sympoventuriaceae</taxon>
        <taxon>Verruconis</taxon>
    </lineage>
</organism>
<dbReference type="InterPro" id="IPR051911">
    <property type="entry name" value="SDR_oxidoreductase"/>
</dbReference>
<dbReference type="Proteomes" id="UP000053259">
    <property type="component" value="Unassembled WGS sequence"/>
</dbReference>
<dbReference type="RefSeq" id="XP_016215994.1">
    <property type="nucleotide sequence ID" value="XM_016356471.1"/>
</dbReference>
<dbReference type="PANTHER" id="PTHR43976:SF16">
    <property type="entry name" value="SHORT-CHAIN DEHYDROGENASE_REDUCTASE FAMILY PROTEIN"/>
    <property type="match status" value="1"/>
</dbReference>
<accession>A0A0D2AHT1</accession>
<keyword evidence="2" id="KW-0521">NADP</keyword>
<dbReference type="AlphaFoldDB" id="A0A0D2AHT1"/>
<evidence type="ECO:0000256" key="1">
    <source>
        <dbReference type="ARBA" id="ARBA00006484"/>
    </source>
</evidence>
<keyword evidence="3" id="KW-0560">Oxidoreductase</keyword>
<dbReference type="Gene3D" id="3.40.50.720">
    <property type="entry name" value="NAD(P)-binding Rossmann-like Domain"/>
    <property type="match status" value="1"/>
</dbReference>
<dbReference type="HOGENOM" id="CLU_010194_2_9_1"/>
<dbReference type="Pfam" id="PF00106">
    <property type="entry name" value="adh_short"/>
    <property type="match status" value="1"/>
</dbReference>
<dbReference type="GeneID" id="27311264"/>
<dbReference type="VEuPathDB" id="FungiDB:PV09_03291"/>
<dbReference type="PRINTS" id="PR00080">
    <property type="entry name" value="SDRFAMILY"/>
</dbReference>
<dbReference type="InterPro" id="IPR036291">
    <property type="entry name" value="NAD(P)-bd_dom_sf"/>
</dbReference>
<keyword evidence="6" id="KW-1185">Reference proteome</keyword>
<dbReference type="SUPFAM" id="SSF51735">
    <property type="entry name" value="NAD(P)-binding Rossmann-fold domains"/>
    <property type="match status" value="1"/>
</dbReference>
<dbReference type="PANTHER" id="PTHR43976">
    <property type="entry name" value="SHORT CHAIN DEHYDROGENASE"/>
    <property type="match status" value="1"/>
</dbReference>
<comment type="similarity">
    <text evidence="1 4">Belongs to the short-chain dehydrogenases/reductases (SDR) family.</text>
</comment>
<evidence type="ECO:0000256" key="2">
    <source>
        <dbReference type="ARBA" id="ARBA00022857"/>
    </source>
</evidence>
<name>A0A0D2AHT1_9PEZI</name>